<dbReference type="Gene3D" id="2.60.40.1190">
    <property type="match status" value="1"/>
</dbReference>
<dbReference type="InterPro" id="IPR012480">
    <property type="entry name" value="Hepar_II_III_C"/>
</dbReference>
<feature type="domain" description="Heparinase II/III-like C-terminal" evidence="5">
    <location>
        <begin position="754"/>
        <end position="875"/>
    </location>
</feature>
<protein>
    <recommendedName>
        <fullName evidence="5">Heparinase II/III-like C-terminal domain-containing protein</fullName>
    </recommendedName>
</protein>
<keyword evidence="4" id="KW-0456">Lyase</keyword>
<evidence type="ECO:0000256" key="4">
    <source>
        <dbReference type="ARBA" id="ARBA00023239"/>
    </source>
</evidence>
<dbReference type="PANTHER" id="PTHR39210">
    <property type="entry name" value="HEPARIN-SULFATE LYASE"/>
    <property type="match status" value="1"/>
</dbReference>
<dbReference type="Gene3D" id="2.70.98.70">
    <property type="match status" value="1"/>
</dbReference>
<name>A0A5C4T0W1_9BACL</name>
<evidence type="ECO:0000256" key="3">
    <source>
        <dbReference type="ARBA" id="ARBA00022764"/>
    </source>
</evidence>
<evidence type="ECO:0000256" key="1">
    <source>
        <dbReference type="ARBA" id="ARBA00004418"/>
    </source>
</evidence>
<evidence type="ECO:0000313" key="6">
    <source>
        <dbReference type="EMBL" id="TNJ62420.1"/>
    </source>
</evidence>
<organism evidence="6 7">
    <name type="scientific">Paenibacillus hemerocallicola</name>
    <dbReference type="NCBI Taxonomy" id="1172614"/>
    <lineage>
        <taxon>Bacteria</taxon>
        <taxon>Bacillati</taxon>
        <taxon>Bacillota</taxon>
        <taxon>Bacilli</taxon>
        <taxon>Bacillales</taxon>
        <taxon>Paenibacillaceae</taxon>
        <taxon>Paenibacillus</taxon>
    </lineage>
</organism>
<dbReference type="CDD" id="cd00241">
    <property type="entry name" value="DOMON_like"/>
    <property type="match status" value="1"/>
</dbReference>
<dbReference type="InterPro" id="IPR013784">
    <property type="entry name" value="Carb-bd-like_fold"/>
</dbReference>
<dbReference type="RefSeq" id="WP_139606068.1">
    <property type="nucleotide sequence ID" value="NZ_VDCQ01000059.1"/>
</dbReference>
<keyword evidence="7" id="KW-1185">Reference proteome</keyword>
<comment type="caution">
    <text evidence="6">The sequence shown here is derived from an EMBL/GenBank/DDBJ whole genome shotgun (WGS) entry which is preliminary data.</text>
</comment>
<evidence type="ECO:0000256" key="2">
    <source>
        <dbReference type="ARBA" id="ARBA00022729"/>
    </source>
</evidence>
<dbReference type="Gene3D" id="2.60.120.260">
    <property type="entry name" value="Galactose-binding domain-like"/>
    <property type="match status" value="3"/>
</dbReference>
<dbReference type="OrthoDB" id="9807519at2"/>
<keyword evidence="3" id="KW-0574">Periplasm</keyword>
<dbReference type="SUPFAM" id="SSF48230">
    <property type="entry name" value="Chondroitin AC/alginate lyase"/>
    <property type="match status" value="1"/>
</dbReference>
<dbReference type="Proteomes" id="UP000307943">
    <property type="component" value="Unassembled WGS sequence"/>
</dbReference>
<dbReference type="Pfam" id="PF13620">
    <property type="entry name" value="CarboxypepD_reg"/>
    <property type="match status" value="1"/>
</dbReference>
<dbReference type="PANTHER" id="PTHR39210:SF1">
    <property type="entry name" value="HEPARIN-SULFATE LYASE"/>
    <property type="match status" value="1"/>
</dbReference>
<dbReference type="GO" id="GO:0016829">
    <property type="term" value="F:lyase activity"/>
    <property type="evidence" value="ECO:0007669"/>
    <property type="project" value="UniProtKB-KW"/>
</dbReference>
<proteinExistence type="predicted"/>
<reference evidence="6 7" key="1">
    <citation type="submission" date="2019-05" db="EMBL/GenBank/DDBJ databases">
        <title>We sequenced the genome of Paenibacillus hemerocallicola KCTC 33185 for further insight into its adaptation and study the phylogeny of Paenibacillus.</title>
        <authorList>
            <person name="Narsing Rao M.P."/>
        </authorList>
    </citation>
    <scope>NUCLEOTIDE SEQUENCE [LARGE SCALE GENOMIC DNA]</scope>
    <source>
        <strain evidence="6 7">KCTC 33185</strain>
    </source>
</reference>
<dbReference type="Pfam" id="PF07940">
    <property type="entry name" value="Hepar_II_III_C"/>
    <property type="match status" value="1"/>
</dbReference>
<evidence type="ECO:0000313" key="7">
    <source>
        <dbReference type="Proteomes" id="UP000307943"/>
    </source>
</evidence>
<dbReference type="SUPFAM" id="SSF49344">
    <property type="entry name" value="CBD9-like"/>
    <property type="match status" value="1"/>
</dbReference>
<sequence>MYKRYSPSRGSIGVVGAVCAAGLFLFAWGSDGGHAAAEPKPIDYYADKWAVAPRWSAAPVIDGNLSEPLWNSAALLDNFRTAHEGEGLPYEVQYKVAYDDDYLYIGATMDEEEAATLAKIEIVLSPASHGDEHFVSRLIVDPTDSSTTDTIWSPHASDQSLNAGRTLLTGIEYSITASGGYTFVEAAIPLSAVAAGGVYEGAEWRMNIVHIHEAFVRPLTSWMPIRSATNWDRYGNGGRLNAGVVNQGRMGSLFFGKLADSFVPEVGGSPADAIRWTPEAGLLAYSEFAKKKVSFEYSGGTIPEENFKLFWKSPDRAWEAVPIDAVARSGSTYDIAFSHAEPYVEGMYQLRIVALPSSSDEALAATLAFDKESMIASGISIAPSLQSSGTEPVHVTPQAASSRVVQSLALIPEQPGFRYVGLPEMPELYPDGLYALSSDGRSIVATRTDTAYPNVQYEEDRELATINAKGETVRIPYYENNEGKKFFLTGHLWYLQKDKALGETLAIAQNDPLGAARMLYRFAERYEGYNPTIDQAWYNRSFPKQAGAPFSYWGGMWYRWYGSDLQSLLPLVQAYSLVKQTDAFEVLSAEVGVDVEKKLVEEMFRPSVDYVLKHAQNLGNLSSTNWNGLIELGKALREPDYIHHAVNEMEQFMQSLFMADGFWNEVSLSYHTALINGIQSASDRLQGWTDPEGYVSPRTGRRLTNLDMATQFPIIAKALEHSRKLVYPNGRYYPVQDTWAYDGTSNPAELGSLLLPSAGIGRLTGGEGLDQTQLYLAYQPKYPTHIHYDPLNLGLYAQKQELLPDLGYTFNTKYRWFSLSTMSHNTVVVDSKNAQVNDTSVHGGDIELFVPRAGGSQAMRASYESAYPGVSEYRREPWYVPFADGDGQQGYVLDLFRVEGGSRHEYTLQGDANRDAYFTTGHTLDEYGPYLLPPGTRVVEPVDNLSRGSAEGHYEGYIYVRDVKQAQLPDDRYEVTLVTEEDGVRQSGMHITGLLESGSNELFLGRSPSLRAARLEGKSKDNNDEADKYTMPKLVLRRDGTNLSSTFATVLEPFRDADGPRIEAIDRLEPQQAPAGAVAVQVAYGDTVDLLLSNPDYAVHQQPLIVGDVALYGETGLIRLVNGQVLAMELAAGTRLEKAGDVLVSDGAITGTVADTLRTADGAAYNGILTTAAVPQTAVGTYLILAHPDGSAKGFAIEEVRRHEGKTLLVLAGEDPGFVLQPDGSSKQTYFPHKHWPAGVHTFRIANVERSTSSGSAPSYSNVGTVSGSVYDPAGQPVSGAAVNVTGNDSMAAITGTDGTYAITGVPEGWRRITVNHPGFVRTVSDAVYVSKDQTRVVPIGFTTRVAPVIADATPIGVLAGVPVTATSSVYGAVYLVAASTPANIDAIRAAVSSVGQIVYGQSAPALSDVPVSFDTTGMPEGRYALYAIDTWDNVSVGKELVIMARYEPYIDDSHALIRSGGTWSVSANPSSYGGASRQSRATGSFLEIPFYGRGTKVLSMAGASRGKADVYVDGAFQARIDTYSPTVKYKQEVYDTGVLEEGMHVIRLVVTGERNETASNAFVNFDALQVGSIGPSLSHATAGAVAAGNPASAISSKAGMLYLVPFDTEASRNQLEAVGASVYGRAASVSANVYGSLSTTGLPDNWYRLYAIDTGGYVSSGSAPFAIIDGSVERDWIDDSAAVAYYSGTWTEAANDSSYGASSRQSRTAGDYVELAFYGTRAQVASTVGASRGKAGVYVDGVYKETIDLYGPTVKYQHTVYDTGTLSEGVHRIRLVVTGEKQAAATQAYVNFDALRLVHAAPELSGATAGAVVKDGMVAATSSKPGTIYFVPYDTEATPSAVALAGGSPSGLRAAALAGTPVTLDTTGLSSGWYRLYAADAAGRLSAGSEGVAIIDPAVQPGTIDDTDPLVLYSSVWSASSNASAFGGSSRQTSAAGVYADIPFYGTQAKVLSLVGSSRGIADIYIDGIYRNSVDMYSSSVKYKHPVYDTGALAEGAHVLRIVVTGTRGVSATAAIINLDAVEVTND</sequence>
<dbReference type="GO" id="GO:0030246">
    <property type="term" value="F:carbohydrate binding"/>
    <property type="evidence" value="ECO:0007669"/>
    <property type="project" value="InterPro"/>
</dbReference>
<dbReference type="Gene3D" id="1.50.10.100">
    <property type="entry name" value="Chondroitin AC/alginate lyase"/>
    <property type="match status" value="1"/>
</dbReference>
<accession>A0A5C4T0W1</accession>
<keyword evidence="2" id="KW-0732">Signal</keyword>
<dbReference type="InterPro" id="IPR008929">
    <property type="entry name" value="Chondroitin_lyas"/>
</dbReference>
<comment type="subcellular location">
    <subcellularLocation>
        <location evidence="1">Periplasm</location>
    </subcellularLocation>
</comment>
<dbReference type="Gene3D" id="2.60.40.1120">
    <property type="entry name" value="Carboxypeptidase-like, regulatory domain"/>
    <property type="match status" value="1"/>
</dbReference>
<evidence type="ECO:0000259" key="5">
    <source>
        <dbReference type="Pfam" id="PF07940"/>
    </source>
</evidence>
<dbReference type="GO" id="GO:0042597">
    <property type="term" value="C:periplasmic space"/>
    <property type="evidence" value="ECO:0007669"/>
    <property type="project" value="UniProtKB-SubCell"/>
</dbReference>
<dbReference type="EMBL" id="VDCQ01000059">
    <property type="protein sequence ID" value="TNJ62420.1"/>
    <property type="molecule type" value="Genomic_DNA"/>
</dbReference>
<dbReference type="SUPFAM" id="SSF49452">
    <property type="entry name" value="Starch-binding domain-like"/>
    <property type="match status" value="1"/>
</dbReference>
<gene>
    <name evidence="6" type="ORF">FE784_30605</name>
</gene>